<dbReference type="Gene3D" id="3.40.50.12110">
    <property type="match status" value="1"/>
</dbReference>
<sequence>MHHPPPAPDDDSGALFGLDALPTGSARHTPDLPGAAPAEDRPGPAFRDSAAARRLLPVREIHAEPAAAASPRGRQVIARFPEARVVTVDSHWRIPDLHGNEGNVDRWVRVKGETLVLGEKKTLTVRPNGRSADWIAPGASNGCAMACAYCYVPRRKGYANPVTVFTNIDRILSHLARHIARQGPKPEPNQCDAASWVYDIGENGDCSVDALICDNTADLVHAFRHWPTAKASFATKFVNPDLLHLDPQGRTRIRFSVMPQDDSRLLDLRTSPVAERVRAAADFVDAGYEVHFNLSPVVVRPGWQDAWAELLRHLDDVLPARVKQQAAAEVIMLTHNRDLHEVNLGWHPSAEDVLWRPELQQPKRSENGATNVRYRNAVKAEAVDALRALVDRHAPWLRVRYAF</sequence>
<dbReference type="Pfam" id="PF20903">
    <property type="entry name" value="SPL"/>
    <property type="match status" value="1"/>
</dbReference>
<dbReference type="NCBIfam" id="TIGR03886">
    <property type="entry name" value="lyase_spl_fam"/>
    <property type="match status" value="1"/>
</dbReference>
<evidence type="ECO:0000256" key="1">
    <source>
        <dbReference type="SAM" id="MobiDB-lite"/>
    </source>
</evidence>
<dbReference type="InterPro" id="IPR049539">
    <property type="entry name" value="SPL"/>
</dbReference>
<dbReference type="RefSeq" id="WP_226726061.1">
    <property type="nucleotide sequence ID" value="NZ_JAJAUY010000018.1"/>
</dbReference>
<proteinExistence type="predicted"/>
<dbReference type="Gene3D" id="3.80.30.30">
    <property type="match status" value="1"/>
</dbReference>
<evidence type="ECO:0000313" key="3">
    <source>
        <dbReference type="Proteomes" id="UP001199054"/>
    </source>
</evidence>
<keyword evidence="2" id="KW-0456">Lyase</keyword>
<dbReference type="GO" id="GO:0016829">
    <property type="term" value="F:lyase activity"/>
    <property type="evidence" value="ECO:0007669"/>
    <property type="project" value="UniProtKB-KW"/>
</dbReference>
<reference evidence="2 3" key="1">
    <citation type="submission" date="2021-10" db="EMBL/GenBank/DDBJ databases">
        <title>Streptomyces sp. strain SMC 277, a novel streptomycete isolated from soil.</title>
        <authorList>
            <person name="Chanama M."/>
        </authorList>
    </citation>
    <scope>NUCLEOTIDE SEQUENCE [LARGE SCALE GENOMIC DNA]</scope>
    <source>
        <strain evidence="2 3">SMC 277</strain>
    </source>
</reference>
<dbReference type="PANTHER" id="PTHR37822">
    <property type="entry name" value="SPORE PHOTOPRODUCT LYASE-RELATED"/>
    <property type="match status" value="1"/>
</dbReference>
<dbReference type="PANTHER" id="PTHR37822:SF2">
    <property type="entry name" value="SPORE PHOTOPRODUCT LYASE"/>
    <property type="match status" value="1"/>
</dbReference>
<name>A0ABS8B3T5_9ACTN</name>
<gene>
    <name evidence="2" type="ORF">LG632_07590</name>
</gene>
<comment type="caution">
    <text evidence="2">The sequence shown here is derived from an EMBL/GenBank/DDBJ whole genome shotgun (WGS) entry which is preliminary data.</text>
</comment>
<dbReference type="Proteomes" id="UP001199054">
    <property type="component" value="Unassembled WGS sequence"/>
</dbReference>
<evidence type="ECO:0000313" key="2">
    <source>
        <dbReference type="EMBL" id="MCB5179251.1"/>
    </source>
</evidence>
<keyword evidence="3" id="KW-1185">Reference proteome</keyword>
<protein>
    <submittedName>
        <fullName evidence="2">Spore photoproduct lyase family protein</fullName>
    </submittedName>
</protein>
<dbReference type="EMBL" id="JAJAUY010000018">
    <property type="protein sequence ID" value="MCB5179251.1"/>
    <property type="molecule type" value="Genomic_DNA"/>
</dbReference>
<organism evidence="2 3">
    <name type="scientific">Streptomyces antimicrobicus</name>
    <dbReference type="NCBI Taxonomy" id="2883108"/>
    <lineage>
        <taxon>Bacteria</taxon>
        <taxon>Bacillati</taxon>
        <taxon>Actinomycetota</taxon>
        <taxon>Actinomycetes</taxon>
        <taxon>Kitasatosporales</taxon>
        <taxon>Streptomycetaceae</taxon>
        <taxon>Streptomyces</taxon>
    </lineage>
</organism>
<dbReference type="InterPro" id="IPR023805">
    <property type="entry name" value="Uncharacterised_Spl-rel"/>
</dbReference>
<accession>A0ABS8B3T5</accession>
<feature type="region of interest" description="Disordered" evidence="1">
    <location>
        <begin position="1"/>
        <end position="45"/>
    </location>
</feature>